<evidence type="ECO:0000313" key="6">
    <source>
        <dbReference type="Proteomes" id="UP001058974"/>
    </source>
</evidence>
<dbReference type="Pfam" id="PF02902">
    <property type="entry name" value="Peptidase_C48"/>
    <property type="match status" value="1"/>
</dbReference>
<dbReference type="InterPro" id="IPR003653">
    <property type="entry name" value="Peptidase_C48_C"/>
</dbReference>
<proteinExistence type="inferred from homology"/>
<dbReference type="Gene3D" id="3.40.395.10">
    <property type="entry name" value="Adenoviral Proteinase, Chain A"/>
    <property type="match status" value="1"/>
</dbReference>
<dbReference type="Proteomes" id="UP001058974">
    <property type="component" value="Chromosome 5"/>
</dbReference>
<evidence type="ECO:0000256" key="1">
    <source>
        <dbReference type="ARBA" id="ARBA00005234"/>
    </source>
</evidence>
<dbReference type="SUPFAM" id="SSF54001">
    <property type="entry name" value="Cysteine proteinases"/>
    <property type="match status" value="1"/>
</dbReference>
<name>A0A9D5ALN9_PEA</name>
<keyword evidence="2" id="KW-0645">Protease</keyword>
<sequence>MYDTLMRGTELCNRFNFIVASRINTTFITKNPTSVMNELVDRFMVAGDNTTPSLYFLPFNSGNGGHWVLVAMDLSRLMVYYLDSLPGDWSKYQSMKKTTQEIGKGTKEYKHFISLLARRGCELKAKVVASSFCFGEKRSQHSLARRSSSESPASIPVAKPLNLAAAKVEACPSLGEGMFARRT</sequence>
<evidence type="ECO:0000259" key="4">
    <source>
        <dbReference type="Pfam" id="PF02902"/>
    </source>
</evidence>
<dbReference type="EMBL" id="JAMSHJ010000005">
    <property type="protein sequence ID" value="KAI5410315.1"/>
    <property type="molecule type" value="Genomic_DNA"/>
</dbReference>
<protein>
    <recommendedName>
        <fullName evidence="4">Ubiquitin-like protease family profile domain-containing protein</fullName>
    </recommendedName>
</protein>
<keyword evidence="3" id="KW-0378">Hydrolase</keyword>
<dbReference type="AlphaFoldDB" id="A0A9D5ALN9"/>
<feature type="domain" description="Ubiquitin-like protease family profile" evidence="4">
    <location>
        <begin position="48"/>
        <end position="90"/>
    </location>
</feature>
<gene>
    <name evidence="5" type="ORF">KIW84_055709</name>
</gene>
<keyword evidence="6" id="KW-1185">Reference proteome</keyword>
<dbReference type="Gramene" id="Psat05G0570900-T1">
    <property type="protein sequence ID" value="KAI5410315.1"/>
    <property type="gene ID" value="KIW84_055709"/>
</dbReference>
<comment type="similarity">
    <text evidence="1">Belongs to the peptidase C48 family.</text>
</comment>
<comment type="caution">
    <text evidence="5">The sequence shown here is derived from an EMBL/GenBank/DDBJ whole genome shotgun (WGS) entry which is preliminary data.</text>
</comment>
<dbReference type="GO" id="GO:0008234">
    <property type="term" value="F:cysteine-type peptidase activity"/>
    <property type="evidence" value="ECO:0007669"/>
    <property type="project" value="InterPro"/>
</dbReference>
<dbReference type="GO" id="GO:0006508">
    <property type="term" value="P:proteolysis"/>
    <property type="evidence" value="ECO:0007669"/>
    <property type="project" value="UniProtKB-KW"/>
</dbReference>
<organism evidence="5 6">
    <name type="scientific">Pisum sativum</name>
    <name type="common">Garden pea</name>
    <name type="synonym">Lathyrus oleraceus</name>
    <dbReference type="NCBI Taxonomy" id="3888"/>
    <lineage>
        <taxon>Eukaryota</taxon>
        <taxon>Viridiplantae</taxon>
        <taxon>Streptophyta</taxon>
        <taxon>Embryophyta</taxon>
        <taxon>Tracheophyta</taxon>
        <taxon>Spermatophyta</taxon>
        <taxon>Magnoliopsida</taxon>
        <taxon>eudicotyledons</taxon>
        <taxon>Gunneridae</taxon>
        <taxon>Pentapetalae</taxon>
        <taxon>rosids</taxon>
        <taxon>fabids</taxon>
        <taxon>Fabales</taxon>
        <taxon>Fabaceae</taxon>
        <taxon>Papilionoideae</taxon>
        <taxon>50 kb inversion clade</taxon>
        <taxon>NPAAA clade</taxon>
        <taxon>Hologalegina</taxon>
        <taxon>IRL clade</taxon>
        <taxon>Fabeae</taxon>
        <taxon>Lathyrus</taxon>
    </lineage>
</organism>
<reference evidence="5 6" key="1">
    <citation type="journal article" date="2022" name="Nat. Genet.">
        <title>Improved pea reference genome and pan-genome highlight genomic features and evolutionary characteristics.</title>
        <authorList>
            <person name="Yang T."/>
            <person name="Liu R."/>
            <person name="Luo Y."/>
            <person name="Hu S."/>
            <person name="Wang D."/>
            <person name="Wang C."/>
            <person name="Pandey M.K."/>
            <person name="Ge S."/>
            <person name="Xu Q."/>
            <person name="Li N."/>
            <person name="Li G."/>
            <person name="Huang Y."/>
            <person name="Saxena R.K."/>
            <person name="Ji Y."/>
            <person name="Li M."/>
            <person name="Yan X."/>
            <person name="He Y."/>
            <person name="Liu Y."/>
            <person name="Wang X."/>
            <person name="Xiang C."/>
            <person name="Varshney R.K."/>
            <person name="Ding H."/>
            <person name="Gao S."/>
            <person name="Zong X."/>
        </authorList>
    </citation>
    <scope>NUCLEOTIDE SEQUENCE [LARGE SCALE GENOMIC DNA]</scope>
    <source>
        <strain evidence="5 6">cv. Zhongwan 6</strain>
    </source>
</reference>
<evidence type="ECO:0000313" key="5">
    <source>
        <dbReference type="EMBL" id="KAI5410315.1"/>
    </source>
</evidence>
<evidence type="ECO:0000256" key="2">
    <source>
        <dbReference type="ARBA" id="ARBA00022670"/>
    </source>
</evidence>
<evidence type="ECO:0000256" key="3">
    <source>
        <dbReference type="ARBA" id="ARBA00022801"/>
    </source>
</evidence>
<dbReference type="InterPro" id="IPR038765">
    <property type="entry name" value="Papain-like_cys_pep_sf"/>
</dbReference>
<accession>A0A9D5ALN9</accession>